<feature type="region of interest" description="Disordered" evidence="1">
    <location>
        <begin position="138"/>
        <end position="168"/>
    </location>
</feature>
<organism evidence="2">
    <name type="scientific">Rhizopus microsporus var. microsporus</name>
    <dbReference type="NCBI Taxonomy" id="86635"/>
    <lineage>
        <taxon>Eukaryota</taxon>
        <taxon>Fungi</taxon>
        <taxon>Fungi incertae sedis</taxon>
        <taxon>Mucoromycota</taxon>
        <taxon>Mucoromycotina</taxon>
        <taxon>Mucoromycetes</taxon>
        <taxon>Mucorales</taxon>
        <taxon>Mucorineae</taxon>
        <taxon>Rhizopodaceae</taxon>
        <taxon>Rhizopus</taxon>
    </lineage>
</organism>
<dbReference type="InterPro" id="IPR012340">
    <property type="entry name" value="NA-bd_OB-fold"/>
</dbReference>
<dbReference type="Gene3D" id="2.40.50.140">
    <property type="entry name" value="Nucleic acid-binding proteins"/>
    <property type="match status" value="1"/>
</dbReference>
<dbReference type="EMBL" id="KV922006">
    <property type="protein sequence ID" value="ORE03363.1"/>
    <property type="molecule type" value="Genomic_DNA"/>
</dbReference>
<proteinExistence type="predicted"/>
<dbReference type="OrthoDB" id="295715at2759"/>
<reference evidence="2" key="1">
    <citation type="journal article" date="2016" name="Proc. Natl. Acad. Sci. U.S.A.">
        <title>Lipid metabolic changes in an early divergent fungus govern the establishment of a mutualistic symbiosis with endobacteria.</title>
        <authorList>
            <person name="Lastovetsky O.A."/>
            <person name="Gaspar M.L."/>
            <person name="Mondo S.J."/>
            <person name="LaButti K.M."/>
            <person name="Sandor L."/>
            <person name="Grigoriev I.V."/>
            <person name="Henry S.A."/>
            <person name="Pawlowska T.E."/>
        </authorList>
    </citation>
    <scope>NUCLEOTIDE SEQUENCE [LARGE SCALE GENOMIC DNA]</scope>
    <source>
        <strain evidence="2">ATCC 52814</strain>
    </source>
</reference>
<dbReference type="AlphaFoldDB" id="A0A1X0QUB8"/>
<accession>A0A1X0QUB8</accession>
<gene>
    <name evidence="2" type="ORF">BCV72DRAFT_244432</name>
</gene>
<dbReference type="VEuPathDB" id="FungiDB:BCV72DRAFT_244432"/>
<dbReference type="Proteomes" id="UP000242414">
    <property type="component" value="Unassembled WGS sequence"/>
</dbReference>
<evidence type="ECO:0008006" key="3">
    <source>
        <dbReference type="Google" id="ProtNLM"/>
    </source>
</evidence>
<protein>
    <recommendedName>
        <fullName evidence="3">Nucleic acid-binding protein</fullName>
    </recommendedName>
</protein>
<sequence length="168" mass="19198">MIEQQQQQQQQQQQPANKVVANFLQVKDMNAQCKNFDCEVIVLQPDNEPTGTRDGDIVYKFLVADRTGSIVLTVWGTKGSEIKNGDILRLSGVHLGQDTLPFSEKPNMSEKEYIKPVLNAAINNNSNNNVVTRQQPYTFNRGHRNNNNNNQPRTNRIRYHHDLDNPVQ</sequence>
<feature type="compositionally biased region" description="Low complexity" evidence="1">
    <location>
        <begin position="145"/>
        <end position="154"/>
    </location>
</feature>
<dbReference type="SUPFAM" id="SSF50249">
    <property type="entry name" value="Nucleic acid-binding proteins"/>
    <property type="match status" value="1"/>
</dbReference>
<name>A0A1X0QUB8_RHIZD</name>
<evidence type="ECO:0000256" key="1">
    <source>
        <dbReference type="SAM" id="MobiDB-lite"/>
    </source>
</evidence>
<evidence type="ECO:0000313" key="2">
    <source>
        <dbReference type="EMBL" id="ORE03363.1"/>
    </source>
</evidence>